<keyword evidence="2 4" id="KW-0689">Ribosomal protein</keyword>
<dbReference type="InterPro" id="IPR036967">
    <property type="entry name" value="Ribosomal_uS11_sf"/>
</dbReference>
<dbReference type="OMA" id="RPYYLHA"/>
<dbReference type="HAMAP" id="MF_01310">
    <property type="entry name" value="Ribosomal_uS11"/>
    <property type="match status" value="1"/>
</dbReference>
<dbReference type="RefSeq" id="XP_002173969.1">
    <property type="nucleotide sequence ID" value="XM_002173933.1"/>
</dbReference>
<evidence type="ECO:0000313" key="5">
    <source>
        <dbReference type="JaponicusDB" id="SJAG_02777"/>
    </source>
</evidence>
<evidence type="ECO:0000256" key="3">
    <source>
        <dbReference type="ARBA" id="ARBA00023274"/>
    </source>
</evidence>
<dbReference type="GO" id="GO:0005840">
    <property type="term" value="C:ribosome"/>
    <property type="evidence" value="ECO:0007669"/>
    <property type="project" value="UniProtKB-KW"/>
</dbReference>
<dbReference type="Proteomes" id="UP000001744">
    <property type="component" value="Unassembled WGS sequence"/>
</dbReference>
<dbReference type="AlphaFoldDB" id="B6K155"/>
<organism evidence="4 6">
    <name type="scientific">Schizosaccharomyces japonicus (strain yFS275 / FY16936)</name>
    <name type="common">Fission yeast</name>
    <dbReference type="NCBI Taxonomy" id="402676"/>
    <lineage>
        <taxon>Eukaryota</taxon>
        <taxon>Fungi</taxon>
        <taxon>Dikarya</taxon>
        <taxon>Ascomycota</taxon>
        <taxon>Taphrinomycotina</taxon>
        <taxon>Schizosaccharomycetes</taxon>
        <taxon>Schizosaccharomycetales</taxon>
        <taxon>Schizosaccharomycetaceae</taxon>
        <taxon>Schizosaccharomyces</taxon>
    </lineage>
</organism>
<protein>
    <submittedName>
        <fullName evidence="4">Ribosomal protein subunit S18</fullName>
    </submittedName>
</protein>
<dbReference type="InterPro" id="IPR001971">
    <property type="entry name" value="Ribosomal_uS11"/>
</dbReference>
<dbReference type="Gene3D" id="3.30.420.80">
    <property type="entry name" value="Ribosomal protein S11"/>
    <property type="match status" value="1"/>
</dbReference>
<proteinExistence type="inferred from homology"/>
<dbReference type="SUPFAM" id="SSF53137">
    <property type="entry name" value="Translational machinery components"/>
    <property type="match status" value="1"/>
</dbReference>
<reference evidence="4 6" key="1">
    <citation type="journal article" date="2011" name="Science">
        <title>Comparative functional genomics of the fission yeasts.</title>
        <authorList>
            <person name="Rhind N."/>
            <person name="Chen Z."/>
            <person name="Yassour M."/>
            <person name="Thompson D.A."/>
            <person name="Haas B.J."/>
            <person name="Habib N."/>
            <person name="Wapinski I."/>
            <person name="Roy S."/>
            <person name="Lin M.F."/>
            <person name="Heiman D.I."/>
            <person name="Young S.K."/>
            <person name="Furuya K."/>
            <person name="Guo Y."/>
            <person name="Pidoux A."/>
            <person name="Chen H.M."/>
            <person name="Robbertse B."/>
            <person name="Goldberg J.M."/>
            <person name="Aoki K."/>
            <person name="Bayne E.H."/>
            <person name="Berlin A.M."/>
            <person name="Desjardins C.A."/>
            <person name="Dobbs E."/>
            <person name="Dukaj L."/>
            <person name="Fan L."/>
            <person name="FitzGerald M.G."/>
            <person name="French C."/>
            <person name="Gujja S."/>
            <person name="Hansen K."/>
            <person name="Keifenheim D."/>
            <person name="Levin J.Z."/>
            <person name="Mosher R.A."/>
            <person name="Mueller C.A."/>
            <person name="Pfiffner J."/>
            <person name="Priest M."/>
            <person name="Russ C."/>
            <person name="Smialowska A."/>
            <person name="Swoboda P."/>
            <person name="Sykes S.M."/>
            <person name="Vaughn M."/>
            <person name="Vengrova S."/>
            <person name="Yoder R."/>
            <person name="Zeng Q."/>
            <person name="Allshire R."/>
            <person name="Baulcombe D."/>
            <person name="Birren B.W."/>
            <person name="Brown W."/>
            <person name="Ekwall K."/>
            <person name="Kellis M."/>
            <person name="Leatherwood J."/>
            <person name="Levin H."/>
            <person name="Margalit H."/>
            <person name="Martienssen R."/>
            <person name="Nieduszynski C.A."/>
            <person name="Spatafora J.W."/>
            <person name="Friedman N."/>
            <person name="Dalgaard J.Z."/>
            <person name="Baumann P."/>
            <person name="Niki H."/>
            <person name="Regev A."/>
            <person name="Nusbaum C."/>
        </authorList>
    </citation>
    <scope>NUCLEOTIDE SEQUENCE [LARGE SCALE GENOMIC DNA]</scope>
    <source>
        <strain evidence="6">yFS275 / FY16936</strain>
    </source>
</reference>
<name>B6K155_SCHJY</name>
<dbReference type="EMBL" id="KE651166">
    <property type="protein sequence ID" value="EEB07676.1"/>
    <property type="molecule type" value="Genomic_DNA"/>
</dbReference>
<dbReference type="PANTHER" id="PTHR11759">
    <property type="entry name" value="40S RIBOSOMAL PROTEIN S14/30S RIBOSOMAL PROTEIN S11"/>
    <property type="match status" value="1"/>
</dbReference>
<evidence type="ECO:0000256" key="2">
    <source>
        <dbReference type="ARBA" id="ARBA00022980"/>
    </source>
</evidence>
<evidence type="ECO:0000256" key="1">
    <source>
        <dbReference type="ARBA" id="ARBA00006194"/>
    </source>
</evidence>
<dbReference type="eggNOG" id="ENOG502S752">
    <property type="taxonomic scope" value="Eukaryota"/>
</dbReference>
<sequence length="179" mass="20156">MNLCPLLKSCVSISKIKIPVLINFRGYVTEGYSVEDILFNGLKNMKSKTHQTNSELREQLPYKLHVKCSNNNTHVTFCGTDNLIIHTASGGTVGYKKVKRGEYDAAYAACSEVLKNIKEMELKVSRLEVIFSGFGKGREAVQKCLLGKEGFWIRDKIVRVRDATPIKFGGNRARKARRL</sequence>
<keyword evidence="6" id="KW-1185">Reference proteome</keyword>
<dbReference type="GO" id="GO:0003735">
    <property type="term" value="F:structural constituent of ribosome"/>
    <property type="evidence" value="ECO:0007669"/>
    <property type="project" value="InterPro"/>
</dbReference>
<dbReference type="GO" id="GO:0006412">
    <property type="term" value="P:translation"/>
    <property type="evidence" value="ECO:0007669"/>
    <property type="project" value="InterPro"/>
</dbReference>
<dbReference type="VEuPathDB" id="FungiDB:SJAG_02777"/>
<dbReference type="JaponicusDB" id="SJAG_02777">
    <property type="gene designation" value="mrps18"/>
</dbReference>
<evidence type="ECO:0000313" key="6">
    <source>
        <dbReference type="Proteomes" id="UP000001744"/>
    </source>
</evidence>
<keyword evidence="3" id="KW-0687">Ribonucleoprotein</keyword>
<gene>
    <name evidence="5" type="primary">mrps18</name>
    <name evidence="4" type="ORF">SJAG_02777</name>
</gene>
<dbReference type="HOGENOM" id="CLU_072439_4_2_1"/>
<dbReference type="STRING" id="402676.B6K155"/>
<evidence type="ECO:0000313" key="4">
    <source>
        <dbReference type="EMBL" id="EEB07676.1"/>
    </source>
</evidence>
<accession>B6K155</accession>
<dbReference type="GO" id="GO:1990904">
    <property type="term" value="C:ribonucleoprotein complex"/>
    <property type="evidence" value="ECO:0007669"/>
    <property type="project" value="UniProtKB-KW"/>
</dbReference>
<dbReference type="Pfam" id="PF00411">
    <property type="entry name" value="Ribosomal_S11"/>
    <property type="match status" value="1"/>
</dbReference>
<dbReference type="OrthoDB" id="1654884at2759"/>
<dbReference type="GeneID" id="7049440"/>
<comment type="similarity">
    <text evidence="1">Belongs to the universal ribosomal protein uS11 family.</text>
</comment>